<keyword evidence="1 5" id="KW-0547">Nucleotide-binding</keyword>
<keyword evidence="4 5" id="KW-0067">ATP-binding</keyword>
<sequence length="709" mass="82064">MVNTEFQKEKNYLSQVYQQLLQTEQALQKLVQTAKEDGLTSLREMGKDVSLNFDSVLDNLDTFSMLEMKNREIDQMNIRIQSSERTLQQVQQLLKSPYFGKVTLTFSDEETSDAFYFGRYNFTNEAGETLIFDWRSPIAETYYNNMLGDSYYEANQQQIPVTILDRRQLLIEKNHLLQYFDTSVAIQDDILLEALKQDATHHMQDITATIQTEQNKIIRDTQHEIVLVNGVAGSGKTSTIMQRIAYLLYLFRKQMTADNCLILSPNHRFIDYISNVLPSLGERTPLNLTITQFLQQFLTLPLEDETSYFERISKATVDEQTTQLRSSAFLTFLKNTTCQPDDFFEAIHYKKQVLISHEKIKALYQSTPAQATIQDRIQATKKLLLSDWERHLLHQAKSARIQDQLLALSEAQQMQYFGELITDDSEQQLIHYAQTLLRKKYQRVQKQIEQLRWIDTLAMFQSCLQRYTKTKAPLSTTINVDEAVGLVLMTHWFLEKIETPHMHYVFIDEVQDYTPAQLVLLNELFPKARFTMVGDENQAIFNSTSSFKTIANQFVQRQSVITYPLLYSYRSTGAITQLFNQLTTQEITIIPVRPLGKVPQYLPIDTTTDLNPLLTRIAQENQTTTLTLLTKTAQQATQIKEKLTLSAINVTVLPISLAKGLEFDHVVLYDVSSEMYHTPRDRRILYTALSRAMQTITLLYSQQLTNFLQ</sequence>
<keyword evidence="9" id="KW-1185">Reference proteome</keyword>
<evidence type="ECO:0000256" key="1">
    <source>
        <dbReference type="ARBA" id="ARBA00022741"/>
    </source>
</evidence>
<evidence type="ECO:0000313" key="9">
    <source>
        <dbReference type="Proteomes" id="UP000664701"/>
    </source>
</evidence>
<dbReference type="PANTHER" id="PTHR11070">
    <property type="entry name" value="UVRD / RECB / PCRA DNA HELICASE FAMILY MEMBER"/>
    <property type="match status" value="1"/>
</dbReference>
<keyword evidence="3 5" id="KW-0347">Helicase</keyword>
<reference evidence="8 9" key="2">
    <citation type="submission" date="2024-03" db="EMBL/GenBank/DDBJ databases">
        <title>The Genome Sequence of Enterococcus sp. DIV2402.</title>
        <authorList>
            <consortium name="The Broad Institute Genomics Platform"/>
            <consortium name="The Broad Institute Microbial Omics Core"/>
            <consortium name="The Broad Institute Genomic Center for Infectious Diseases"/>
            <person name="Earl A."/>
            <person name="Manson A."/>
            <person name="Gilmore M."/>
            <person name="Schwartman J."/>
            <person name="Shea T."/>
            <person name="Abouelleil A."/>
            <person name="Cao P."/>
            <person name="Chapman S."/>
            <person name="Cusick C."/>
            <person name="Young S."/>
            <person name="Neafsey D."/>
            <person name="Nusbaum C."/>
            <person name="Birren B."/>
        </authorList>
    </citation>
    <scope>NUCLEOTIDE SEQUENCE [LARGE SCALE GENOMIC DNA]</scope>
    <source>
        <strain evidence="8 9">DIV2402</strain>
    </source>
</reference>
<gene>
    <name evidence="8" type="ORF">DOK78_000837</name>
</gene>
<evidence type="ECO:0000256" key="2">
    <source>
        <dbReference type="ARBA" id="ARBA00022801"/>
    </source>
</evidence>
<dbReference type="InterPro" id="IPR013986">
    <property type="entry name" value="DExx_box_DNA_helicase_dom_sf"/>
</dbReference>
<feature type="coiled-coil region" evidence="6">
    <location>
        <begin position="66"/>
        <end position="93"/>
    </location>
</feature>
<dbReference type="Gene3D" id="3.40.50.300">
    <property type="entry name" value="P-loop containing nucleotide triphosphate hydrolases"/>
    <property type="match status" value="3"/>
</dbReference>
<keyword evidence="2 5" id="KW-0378">Hydrolase</keyword>
<dbReference type="Proteomes" id="UP000664701">
    <property type="component" value="Chromosome"/>
</dbReference>
<dbReference type="Gene3D" id="1.10.10.160">
    <property type="match status" value="1"/>
</dbReference>
<dbReference type="Pfam" id="PF00580">
    <property type="entry name" value="UvrD-helicase"/>
    <property type="match status" value="1"/>
</dbReference>
<evidence type="ECO:0000256" key="5">
    <source>
        <dbReference type="PROSITE-ProRule" id="PRU00560"/>
    </source>
</evidence>
<dbReference type="GO" id="GO:0004386">
    <property type="term" value="F:helicase activity"/>
    <property type="evidence" value="ECO:0007669"/>
    <property type="project" value="UniProtKB-KW"/>
</dbReference>
<dbReference type="RefSeq" id="WP_207942520.1">
    <property type="nucleotide sequence ID" value="NZ_CP147251.1"/>
</dbReference>
<proteinExistence type="predicted"/>
<evidence type="ECO:0000256" key="3">
    <source>
        <dbReference type="ARBA" id="ARBA00022806"/>
    </source>
</evidence>
<evidence type="ECO:0000256" key="4">
    <source>
        <dbReference type="ARBA" id="ARBA00022840"/>
    </source>
</evidence>
<dbReference type="Pfam" id="PF13538">
    <property type="entry name" value="UvrD_C_2"/>
    <property type="match status" value="1"/>
</dbReference>
<dbReference type="InterPro" id="IPR027785">
    <property type="entry name" value="UvrD-like_helicase_C"/>
</dbReference>
<organism evidence="8 9">
    <name type="scientific">Candidatus Enterococcus lowellii</name>
    <dbReference type="NCBI Taxonomy" id="2230877"/>
    <lineage>
        <taxon>Bacteria</taxon>
        <taxon>Bacillati</taxon>
        <taxon>Bacillota</taxon>
        <taxon>Bacilli</taxon>
        <taxon>Lactobacillales</taxon>
        <taxon>Enterococcaceae</taxon>
        <taxon>Enterococcus</taxon>
    </lineage>
</organism>
<dbReference type="PROSITE" id="PS51198">
    <property type="entry name" value="UVRD_HELICASE_ATP_BIND"/>
    <property type="match status" value="1"/>
</dbReference>
<protein>
    <submittedName>
        <fullName evidence="8">DNA helicase II/ATP-dependent DNA helicase PcrA</fullName>
    </submittedName>
</protein>
<dbReference type="InterPro" id="IPR014016">
    <property type="entry name" value="UvrD-like_ATP-bd"/>
</dbReference>
<dbReference type="EMBL" id="CP147251">
    <property type="protein sequence ID" value="WYJ76211.1"/>
    <property type="molecule type" value="Genomic_DNA"/>
</dbReference>
<dbReference type="InterPro" id="IPR027417">
    <property type="entry name" value="P-loop_NTPase"/>
</dbReference>
<dbReference type="PANTHER" id="PTHR11070:SF17">
    <property type="entry name" value="DNA HELICASE IV"/>
    <property type="match status" value="1"/>
</dbReference>
<evidence type="ECO:0000259" key="7">
    <source>
        <dbReference type="PROSITE" id="PS51198"/>
    </source>
</evidence>
<accession>A0ABZ2SM45</accession>
<feature type="domain" description="UvrD-like helicase ATP-binding" evidence="7">
    <location>
        <begin position="209"/>
        <end position="572"/>
    </location>
</feature>
<evidence type="ECO:0000313" key="8">
    <source>
        <dbReference type="EMBL" id="WYJ76211.1"/>
    </source>
</evidence>
<dbReference type="InterPro" id="IPR000212">
    <property type="entry name" value="DNA_helicase_UvrD/REP"/>
</dbReference>
<feature type="binding site" evidence="5">
    <location>
        <begin position="230"/>
        <end position="237"/>
    </location>
    <ligand>
        <name>ATP</name>
        <dbReference type="ChEBI" id="CHEBI:30616"/>
    </ligand>
</feature>
<name>A0ABZ2SM45_9ENTE</name>
<reference evidence="8 9" key="1">
    <citation type="submission" date="2021-03" db="EMBL/GenBank/DDBJ databases">
        <authorList>
            <person name="Gilmore M.S."/>
            <person name="Schwartzman J."/>
            <person name="Van Tyne D."/>
            <person name="Martin M."/>
            <person name="Earl A.M."/>
            <person name="Manson A.L."/>
            <person name="Straub T."/>
            <person name="Salamzade R."/>
            <person name="Saavedra J."/>
            <person name="Lebreton F."/>
            <person name="Prichula J."/>
            <person name="Schaufler K."/>
            <person name="Gaca A."/>
            <person name="Sgardioli B."/>
            <person name="Wagenaar J."/>
            <person name="Strong T."/>
        </authorList>
    </citation>
    <scope>NUCLEOTIDE SEQUENCE [LARGE SCALE GENOMIC DNA]</scope>
    <source>
        <strain evidence="8 9">DIV2402</strain>
    </source>
</reference>
<dbReference type="SUPFAM" id="SSF52540">
    <property type="entry name" value="P-loop containing nucleoside triphosphate hydrolases"/>
    <property type="match status" value="1"/>
</dbReference>
<evidence type="ECO:0000256" key="6">
    <source>
        <dbReference type="SAM" id="Coils"/>
    </source>
</evidence>
<keyword evidence="6" id="KW-0175">Coiled coil</keyword>